<dbReference type="GO" id="GO:0005737">
    <property type="term" value="C:cytoplasm"/>
    <property type="evidence" value="ECO:0007669"/>
    <property type="project" value="TreeGrafter"/>
</dbReference>
<dbReference type="GO" id="GO:0055130">
    <property type="term" value="P:D-alanine catabolic process"/>
    <property type="evidence" value="ECO:0007669"/>
    <property type="project" value="TreeGrafter"/>
</dbReference>
<dbReference type="Gene3D" id="3.30.9.10">
    <property type="entry name" value="D-Amino Acid Oxidase, subunit A, domain 2"/>
    <property type="match status" value="1"/>
</dbReference>
<dbReference type="InterPro" id="IPR036188">
    <property type="entry name" value="FAD/NAD-bd_sf"/>
</dbReference>
<dbReference type="Pfam" id="PF01266">
    <property type="entry name" value="DAO"/>
    <property type="match status" value="1"/>
</dbReference>
<proteinExistence type="inferred from homology"/>
<dbReference type="EMBL" id="FNPE01000011">
    <property type="protein sequence ID" value="SDZ06910.1"/>
    <property type="molecule type" value="Genomic_DNA"/>
</dbReference>
<feature type="domain" description="FAD dependent oxidoreductase" evidence="3">
    <location>
        <begin position="2"/>
        <end position="411"/>
    </location>
</feature>
<keyword evidence="2" id="KW-0560">Oxidoreductase</keyword>
<evidence type="ECO:0000313" key="4">
    <source>
        <dbReference type="EMBL" id="SDZ06910.1"/>
    </source>
</evidence>
<evidence type="ECO:0000259" key="3">
    <source>
        <dbReference type="Pfam" id="PF01266"/>
    </source>
</evidence>
<reference evidence="4 5" key="1">
    <citation type="submission" date="2016-10" db="EMBL/GenBank/DDBJ databases">
        <authorList>
            <person name="de Groot N.N."/>
        </authorList>
    </citation>
    <scope>NUCLEOTIDE SEQUENCE [LARGE SCALE GENOMIC DNA]</scope>
    <source>
        <strain evidence="4 5">LMG 24775</strain>
    </source>
</reference>
<dbReference type="GO" id="GO:0005886">
    <property type="term" value="C:plasma membrane"/>
    <property type="evidence" value="ECO:0007669"/>
    <property type="project" value="TreeGrafter"/>
</dbReference>
<dbReference type="PANTHER" id="PTHR13847">
    <property type="entry name" value="SARCOSINE DEHYDROGENASE-RELATED"/>
    <property type="match status" value="1"/>
</dbReference>
<evidence type="ECO:0000256" key="2">
    <source>
        <dbReference type="ARBA" id="ARBA00023002"/>
    </source>
</evidence>
<sequence length="443" mass="48214">MRVIVLGAGLIGTTSAYYLQSLGHEVTVIDRQAAPGAETSFANGGQISVSHAEPWANPGAPLKLLGWLGRQDAPLLFRLRADMRQWLWGLSFLRNCTPARTRHNIQQIVRLGTYSREALQQLRADTGIQYEQRTQGILHFYTNAREFEGALKPTEQMQALGCDRRLIDADEAVRLEPALAHVRGQIAGATYTAEDESGDANLFTRELARIAAATGVQFRQSHHVTALRTTGAGASRHIDHVEVTNADGRYERIQGDAYVLAMGSFSPLLAQPLGLRLPIYPAKGYSVTLPVLDPAKAYQVSLTDDEFKLVFSRYTGAQGDRLRIAGTAEFNGYDRNLDPVRCEAIVRRVQQLFPGAGDTGRAQFWSGLRPATPSNVPLIGRSPIANLFLNTGHGTLGWTHACGSGMALADLVSGRQPAVDFDFLGAVAMDPDRSAGTVRPRAV</sequence>
<gene>
    <name evidence="4" type="ORF">SAMN05421547_111183</name>
</gene>
<dbReference type="Gene3D" id="3.50.50.60">
    <property type="entry name" value="FAD/NAD(P)-binding domain"/>
    <property type="match status" value="2"/>
</dbReference>
<evidence type="ECO:0000313" key="5">
    <source>
        <dbReference type="Proteomes" id="UP000183417"/>
    </source>
</evidence>
<comment type="similarity">
    <text evidence="1">Belongs to the DadA oxidoreductase family.</text>
</comment>
<evidence type="ECO:0000256" key="1">
    <source>
        <dbReference type="ARBA" id="ARBA00009410"/>
    </source>
</evidence>
<dbReference type="PANTHER" id="PTHR13847:SF280">
    <property type="entry name" value="D-AMINO ACID DEHYDROGENASE"/>
    <property type="match status" value="1"/>
</dbReference>
<dbReference type="NCBIfam" id="NF001933">
    <property type="entry name" value="PRK00711.1"/>
    <property type="match status" value="1"/>
</dbReference>
<dbReference type="SUPFAM" id="SSF51905">
    <property type="entry name" value="FAD/NAD(P)-binding domain"/>
    <property type="match status" value="1"/>
</dbReference>
<dbReference type="GeneID" id="94689809"/>
<dbReference type="SUPFAM" id="SSF54373">
    <property type="entry name" value="FAD-linked reductases, C-terminal domain"/>
    <property type="match status" value="1"/>
</dbReference>
<dbReference type="InterPro" id="IPR006076">
    <property type="entry name" value="FAD-dep_OxRdtase"/>
</dbReference>
<accession>A0A1H3Q0Y3</accession>
<protein>
    <submittedName>
        <fullName evidence="4">D-amino-acid dehydrogenase</fullName>
    </submittedName>
</protein>
<organism evidence="4 5">
    <name type="scientific">Delftia lacustris</name>
    <dbReference type="NCBI Taxonomy" id="558537"/>
    <lineage>
        <taxon>Bacteria</taxon>
        <taxon>Pseudomonadati</taxon>
        <taxon>Pseudomonadota</taxon>
        <taxon>Betaproteobacteria</taxon>
        <taxon>Burkholderiales</taxon>
        <taxon>Comamonadaceae</taxon>
        <taxon>Delftia</taxon>
    </lineage>
</organism>
<dbReference type="RefSeq" id="WP_074922651.1">
    <property type="nucleotide sequence ID" value="NZ_CP141274.1"/>
</dbReference>
<dbReference type="Proteomes" id="UP000183417">
    <property type="component" value="Unassembled WGS sequence"/>
</dbReference>
<name>A0A1H3Q0Y3_9BURK</name>
<dbReference type="AlphaFoldDB" id="A0A1H3Q0Y3"/>
<dbReference type="GO" id="GO:0008718">
    <property type="term" value="F:D-amino-acid dehydrogenase activity"/>
    <property type="evidence" value="ECO:0007669"/>
    <property type="project" value="TreeGrafter"/>
</dbReference>